<dbReference type="InterPro" id="IPR050192">
    <property type="entry name" value="CopG/NikR_regulator"/>
</dbReference>
<reference evidence="2" key="1">
    <citation type="submission" date="2008-03" db="EMBL/GenBank/DDBJ databases">
        <title>Complete sequence of Thermoproteus neutrophilus V24Sta.</title>
        <authorList>
            <consortium name="US DOE Joint Genome Institute"/>
            <person name="Copeland A."/>
            <person name="Lucas S."/>
            <person name="Lapidus A."/>
            <person name="Glavina del Rio T."/>
            <person name="Dalin E."/>
            <person name="Tice H."/>
            <person name="Bruce D."/>
            <person name="Goodwin L."/>
            <person name="Pitluck S."/>
            <person name="Sims D."/>
            <person name="Brettin T."/>
            <person name="Detter J.C."/>
            <person name="Han C."/>
            <person name="Kuske C.R."/>
            <person name="Schmutz J."/>
            <person name="Larimer F."/>
            <person name="Land M."/>
            <person name="Hauser L."/>
            <person name="Kyrpides N."/>
            <person name="Mikhailova N."/>
            <person name="Biddle J.F."/>
            <person name="Zhang Z."/>
            <person name="Fitz-Gibbon S.T."/>
            <person name="Lowe T.M."/>
            <person name="Saltikov C."/>
            <person name="House C.H."/>
            <person name="Richardson P."/>
        </authorList>
    </citation>
    <scope>NUCLEOTIDE SEQUENCE [LARGE SCALE GENOMIC DNA]</scope>
    <source>
        <strain evidence="2">V24Sta</strain>
    </source>
</reference>
<dbReference type="PANTHER" id="PTHR34719:SF2">
    <property type="entry name" value="NICKEL-RESPONSIVE REGULATOR"/>
    <property type="match status" value="1"/>
</dbReference>
<proteinExistence type="predicted"/>
<dbReference type="eggNOG" id="arCOG01008">
    <property type="taxonomic scope" value="Archaea"/>
</dbReference>
<organism evidence="2 3">
    <name type="scientific">Pyrobaculum neutrophilum (strain DSM 2338 / JCM 9278 / NBRC 100436 / V24Sta)</name>
    <name type="common">Thermoproteus neutrophilus</name>
    <dbReference type="NCBI Taxonomy" id="444157"/>
    <lineage>
        <taxon>Archaea</taxon>
        <taxon>Thermoproteota</taxon>
        <taxon>Thermoprotei</taxon>
        <taxon>Thermoproteales</taxon>
        <taxon>Thermoproteaceae</taxon>
        <taxon>Pyrobaculum</taxon>
    </lineage>
</organism>
<dbReference type="InterPro" id="IPR045865">
    <property type="entry name" value="ACT-like_dom_sf"/>
</dbReference>
<dbReference type="GO" id="GO:0003677">
    <property type="term" value="F:DNA binding"/>
    <property type="evidence" value="ECO:0007669"/>
    <property type="project" value="TreeGrafter"/>
</dbReference>
<protein>
    <submittedName>
        <fullName evidence="2">Transcriptional regulator, CopG family</fullName>
    </submittedName>
</protein>
<name>B1YBX5_PYRNV</name>
<accession>B1YBX5</accession>
<evidence type="ECO:0000259" key="1">
    <source>
        <dbReference type="Pfam" id="PF08753"/>
    </source>
</evidence>
<dbReference type="Proteomes" id="UP000001694">
    <property type="component" value="Chromosome"/>
</dbReference>
<dbReference type="RefSeq" id="WP_012349779.1">
    <property type="nucleotide sequence ID" value="NC_010525.1"/>
</dbReference>
<dbReference type="SUPFAM" id="SSF55021">
    <property type="entry name" value="ACT-like"/>
    <property type="match status" value="1"/>
</dbReference>
<dbReference type="GeneID" id="6166195"/>
<dbReference type="GO" id="GO:0006355">
    <property type="term" value="P:regulation of DNA-templated transcription"/>
    <property type="evidence" value="ECO:0007669"/>
    <property type="project" value="InterPro"/>
</dbReference>
<dbReference type="EMBL" id="CP001014">
    <property type="protein sequence ID" value="ACB39359.1"/>
    <property type="molecule type" value="Genomic_DNA"/>
</dbReference>
<dbReference type="Pfam" id="PF08753">
    <property type="entry name" value="NikR_C"/>
    <property type="match status" value="1"/>
</dbReference>
<evidence type="ECO:0000313" key="2">
    <source>
        <dbReference type="EMBL" id="ACB39359.1"/>
    </source>
</evidence>
<dbReference type="Gene3D" id="3.30.70.1150">
    <property type="entry name" value="ACT-like. Chain A, domain 2"/>
    <property type="match status" value="1"/>
</dbReference>
<dbReference type="Gene3D" id="1.10.1220.10">
    <property type="entry name" value="Met repressor-like"/>
    <property type="match status" value="1"/>
</dbReference>
<keyword evidence="3" id="KW-1185">Reference proteome</keyword>
<dbReference type="STRING" id="444157.Tneu_0411"/>
<dbReference type="OrthoDB" id="25654at2157"/>
<dbReference type="InterPro" id="IPR014864">
    <property type="entry name" value="TF_NikR_Ni-bd_C"/>
</dbReference>
<dbReference type="InterPro" id="IPR013321">
    <property type="entry name" value="Arc_rbn_hlx_hlx"/>
</dbReference>
<dbReference type="AlphaFoldDB" id="B1YBX5"/>
<gene>
    <name evidence="2" type="ordered locus">Tneu_0411</name>
</gene>
<sequence>MVKRISIVLDDDLYKEMERLMTELGEVNRSRFIASVIAEKIGEASKTPVASLVVIVYDHEVGDVAKHLTEVQHDFNDVIRVTTHVHLDERNCMEVIHAVGEGQRIRELTSRISRIGRGIRFLKVINVPKEAL</sequence>
<evidence type="ECO:0000313" key="3">
    <source>
        <dbReference type="Proteomes" id="UP000001694"/>
    </source>
</evidence>
<dbReference type="InterPro" id="IPR027271">
    <property type="entry name" value="Acetolactate_synth/TF_NikR_C"/>
</dbReference>
<dbReference type="KEGG" id="tne:Tneu_0411"/>
<feature type="domain" description="Transcription factor NikR nickel binding C-terminal" evidence="1">
    <location>
        <begin position="52"/>
        <end position="124"/>
    </location>
</feature>
<dbReference type="PANTHER" id="PTHR34719">
    <property type="entry name" value="NICKEL-RESPONSIVE REGULATOR"/>
    <property type="match status" value="1"/>
</dbReference>
<dbReference type="HOGENOM" id="CLU_113319_1_2_2"/>
<dbReference type="CDD" id="cd22231">
    <property type="entry name" value="RHH_NikR_HicB-like"/>
    <property type="match status" value="1"/>
</dbReference>